<dbReference type="AlphaFoldDB" id="A0A0F9JSU0"/>
<name>A0A0F9JSU0_9ZZZZ</name>
<reference evidence="2" key="1">
    <citation type="journal article" date="2015" name="Nature">
        <title>Complex archaea that bridge the gap between prokaryotes and eukaryotes.</title>
        <authorList>
            <person name="Spang A."/>
            <person name="Saw J.H."/>
            <person name="Jorgensen S.L."/>
            <person name="Zaremba-Niedzwiedzka K."/>
            <person name="Martijn J."/>
            <person name="Lind A.E."/>
            <person name="van Eijk R."/>
            <person name="Schleper C."/>
            <person name="Guy L."/>
            <person name="Ettema T.J."/>
        </authorList>
    </citation>
    <scope>NUCLEOTIDE SEQUENCE</scope>
</reference>
<evidence type="ECO:0008006" key="3">
    <source>
        <dbReference type="Google" id="ProtNLM"/>
    </source>
</evidence>
<comment type="caution">
    <text evidence="2">The sequence shown here is derived from an EMBL/GenBank/DDBJ whole genome shotgun (WGS) entry which is preliminary data.</text>
</comment>
<organism evidence="2">
    <name type="scientific">marine sediment metagenome</name>
    <dbReference type="NCBI Taxonomy" id="412755"/>
    <lineage>
        <taxon>unclassified sequences</taxon>
        <taxon>metagenomes</taxon>
        <taxon>ecological metagenomes</taxon>
    </lineage>
</organism>
<proteinExistence type="predicted"/>
<gene>
    <name evidence="2" type="ORF">LCGC14_1417370</name>
</gene>
<evidence type="ECO:0000256" key="1">
    <source>
        <dbReference type="SAM" id="MobiDB-lite"/>
    </source>
</evidence>
<accession>A0A0F9JSU0</accession>
<feature type="region of interest" description="Disordered" evidence="1">
    <location>
        <begin position="15"/>
        <end position="34"/>
    </location>
</feature>
<sequence length="262" mass="29675">MNEIRRLAEDNRQKSTLLLDRKRPVPEKRDRPISPAKFEANEDDFENLVEFTLKTIEEIAIKYKTKAEGKAKIIKTEDIVLDLRVRWKCIIPTCFGYGVTAHCPPNSPTYEQMKEIVSAYKFGLFYRYSPLVNRNVFPLFPTEGGQIANETNEITSRVEAEAGYMGYYLAMGFKGGPCALCGMFSPQILADWTLGKEIPRCDVLEGKMCAQFLKARPALEACSVDVFATAKKIGWESPYVIMPEHSEKSVPNANWFGLILLV</sequence>
<dbReference type="InterPro" id="IPR019271">
    <property type="entry name" value="DUF2284_metal-binding"/>
</dbReference>
<dbReference type="EMBL" id="LAZR01009410">
    <property type="protein sequence ID" value="KKM72753.1"/>
    <property type="molecule type" value="Genomic_DNA"/>
</dbReference>
<evidence type="ECO:0000313" key="2">
    <source>
        <dbReference type="EMBL" id="KKM72753.1"/>
    </source>
</evidence>
<feature type="compositionally biased region" description="Basic and acidic residues" evidence="1">
    <location>
        <begin position="15"/>
        <end position="32"/>
    </location>
</feature>
<protein>
    <recommendedName>
        <fullName evidence="3">DUF2284 domain-containing protein</fullName>
    </recommendedName>
</protein>
<dbReference type="Pfam" id="PF10050">
    <property type="entry name" value="DUF2284"/>
    <property type="match status" value="1"/>
</dbReference>